<dbReference type="InterPro" id="IPR036890">
    <property type="entry name" value="HATPase_C_sf"/>
</dbReference>
<evidence type="ECO:0000313" key="11">
    <source>
        <dbReference type="EMBL" id="PKZ30134.1"/>
    </source>
</evidence>
<dbReference type="SUPFAM" id="SSF47384">
    <property type="entry name" value="Homodimeric domain of signal transducing histidine kinase"/>
    <property type="match status" value="1"/>
</dbReference>
<accession>A0A2I1NCM5</accession>
<name>A0A2I1NCM5_9BACT</name>
<evidence type="ECO:0000259" key="10">
    <source>
        <dbReference type="PROSITE" id="PS50109"/>
    </source>
</evidence>
<dbReference type="InterPro" id="IPR003594">
    <property type="entry name" value="HATPase_dom"/>
</dbReference>
<dbReference type="PANTHER" id="PTHR42878:SF7">
    <property type="entry name" value="SENSOR HISTIDINE KINASE GLRK"/>
    <property type="match status" value="1"/>
</dbReference>
<evidence type="ECO:0000256" key="4">
    <source>
        <dbReference type="ARBA" id="ARBA00022679"/>
    </source>
</evidence>
<keyword evidence="4" id="KW-0808">Transferase</keyword>
<dbReference type="SMART" id="SM00388">
    <property type="entry name" value="HisKA"/>
    <property type="match status" value="1"/>
</dbReference>
<dbReference type="InterPro" id="IPR004358">
    <property type="entry name" value="Sig_transdc_His_kin-like_C"/>
</dbReference>
<evidence type="ECO:0000313" key="12">
    <source>
        <dbReference type="Proteomes" id="UP000234639"/>
    </source>
</evidence>
<dbReference type="GO" id="GO:0000155">
    <property type="term" value="F:phosphorelay sensor kinase activity"/>
    <property type="evidence" value="ECO:0007669"/>
    <property type="project" value="InterPro"/>
</dbReference>
<keyword evidence="9" id="KW-1133">Transmembrane helix</keyword>
<evidence type="ECO:0000256" key="5">
    <source>
        <dbReference type="ARBA" id="ARBA00022741"/>
    </source>
</evidence>
<evidence type="ECO:0000256" key="3">
    <source>
        <dbReference type="ARBA" id="ARBA00022553"/>
    </source>
</evidence>
<feature type="transmembrane region" description="Helical" evidence="9">
    <location>
        <begin position="6"/>
        <end position="28"/>
    </location>
</feature>
<dbReference type="InterPro" id="IPR005467">
    <property type="entry name" value="His_kinase_dom"/>
</dbReference>
<dbReference type="AlphaFoldDB" id="A0A2I1NCM5"/>
<keyword evidence="9" id="KW-0472">Membrane</keyword>
<dbReference type="Gene3D" id="1.10.287.130">
    <property type="match status" value="1"/>
</dbReference>
<dbReference type="PANTHER" id="PTHR42878">
    <property type="entry name" value="TWO-COMPONENT HISTIDINE KINASE"/>
    <property type="match status" value="1"/>
</dbReference>
<feature type="transmembrane region" description="Helical" evidence="9">
    <location>
        <begin position="148"/>
        <end position="166"/>
    </location>
</feature>
<dbReference type="RefSeq" id="WP_101636602.1">
    <property type="nucleotide sequence ID" value="NZ_PKHU01000001.1"/>
</dbReference>
<proteinExistence type="predicted"/>
<feature type="domain" description="Histidine kinase" evidence="10">
    <location>
        <begin position="246"/>
        <end position="446"/>
    </location>
</feature>
<comment type="catalytic activity">
    <reaction evidence="1">
        <text>ATP + protein L-histidine = ADP + protein N-phospho-L-histidine.</text>
        <dbReference type="EC" id="2.7.13.3"/>
    </reaction>
</comment>
<dbReference type="CDD" id="cd00082">
    <property type="entry name" value="HisKA"/>
    <property type="match status" value="1"/>
</dbReference>
<dbReference type="EMBL" id="PKHU01000001">
    <property type="protein sequence ID" value="PKZ30134.1"/>
    <property type="molecule type" value="Genomic_DNA"/>
</dbReference>
<dbReference type="GO" id="GO:0007234">
    <property type="term" value="P:osmosensory signaling via phosphorelay pathway"/>
    <property type="evidence" value="ECO:0007669"/>
    <property type="project" value="TreeGrafter"/>
</dbReference>
<keyword evidence="6 11" id="KW-0418">Kinase</keyword>
<reference evidence="11 12" key="1">
    <citation type="submission" date="2017-12" db="EMBL/GenBank/DDBJ databases">
        <title>Phylogenetic diversity of female urinary microbiome.</title>
        <authorList>
            <person name="Thomas-White K."/>
            <person name="Wolfe A.J."/>
        </authorList>
    </citation>
    <scope>NUCLEOTIDE SEQUENCE [LARGE SCALE GENOMIC DNA]</scope>
    <source>
        <strain evidence="11 12">UMB0112</strain>
    </source>
</reference>
<protein>
    <recommendedName>
        <fullName evidence="2">histidine kinase</fullName>
        <ecNumber evidence="2">2.7.13.3</ecNumber>
    </recommendedName>
</protein>
<evidence type="ECO:0000256" key="7">
    <source>
        <dbReference type="ARBA" id="ARBA00022840"/>
    </source>
</evidence>
<dbReference type="PRINTS" id="PR00344">
    <property type="entry name" value="BCTRLSENSOR"/>
</dbReference>
<sequence>MLKIYQIFFINFITIFLIMFFSFSFFTYKADKERNYEKAVNKLNTIKEILSITPGNLSDDFIKGLALKTDTYIAVFDEDLGKFTLSNNEIIKLDIFLGLKNVINKTDFDYINKQPIIYEASSVKISNKSYIIVVATNLENSYINLKNLFLKLFLIFIIFLILTYLINRTFSKIIGKEIVKINFFLDKISKKDYSFNIPNSFIKEIDLIYKKLNQVKIDIIKLDKKLNQKAAKIRLKNTQLEGILSAISHEFKNPVAIIKASSDTLKNDSLMSEEFKNKFIEKIIKNSQKIVNLVDKIKLSFTQKEITLNINEFNLKEIVKDVKNELLEKYKDRNILISGNDTLIKADKILIKQVILNLSENALKYSNDEIILQINEHSFFVKDRGIGIEEENLNLITKRYFRVSKNNWDSSLGLGLYIVKQILKTHNFNFIIESEFNKGSTFGFEF</sequence>
<keyword evidence="8" id="KW-0902">Two-component regulatory system</keyword>
<evidence type="ECO:0000256" key="1">
    <source>
        <dbReference type="ARBA" id="ARBA00000085"/>
    </source>
</evidence>
<dbReference type="Proteomes" id="UP000234639">
    <property type="component" value="Unassembled WGS sequence"/>
</dbReference>
<dbReference type="PROSITE" id="PS50109">
    <property type="entry name" value="HIS_KIN"/>
    <property type="match status" value="1"/>
</dbReference>
<dbReference type="InterPro" id="IPR003661">
    <property type="entry name" value="HisK_dim/P_dom"/>
</dbReference>
<evidence type="ECO:0000256" key="8">
    <source>
        <dbReference type="ARBA" id="ARBA00023012"/>
    </source>
</evidence>
<dbReference type="Pfam" id="PF02518">
    <property type="entry name" value="HATPase_c"/>
    <property type="match status" value="1"/>
</dbReference>
<evidence type="ECO:0000256" key="9">
    <source>
        <dbReference type="SAM" id="Phobius"/>
    </source>
</evidence>
<dbReference type="GO" id="GO:0005524">
    <property type="term" value="F:ATP binding"/>
    <property type="evidence" value="ECO:0007669"/>
    <property type="project" value="UniProtKB-KW"/>
</dbReference>
<evidence type="ECO:0000256" key="2">
    <source>
        <dbReference type="ARBA" id="ARBA00012438"/>
    </source>
</evidence>
<comment type="caution">
    <text evidence="11">The sequence shown here is derived from an EMBL/GenBank/DDBJ whole genome shotgun (WGS) entry which is preliminary data.</text>
</comment>
<dbReference type="SUPFAM" id="SSF55874">
    <property type="entry name" value="ATPase domain of HSP90 chaperone/DNA topoisomerase II/histidine kinase"/>
    <property type="match status" value="1"/>
</dbReference>
<evidence type="ECO:0000256" key="6">
    <source>
        <dbReference type="ARBA" id="ARBA00022777"/>
    </source>
</evidence>
<organism evidence="11 12">
    <name type="scientific">Campylobacter ureolyticus</name>
    <dbReference type="NCBI Taxonomy" id="827"/>
    <lineage>
        <taxon>Bacteria</taxon>
        <taxon>Pseudomonadati</taxon>
        <taxon>Campylobacterota</taxon>
        <taxon>Epsilonproteobacteria</taxon>
        <taxon>Campylobacterales</taxon>
        <taxon>Campylobacteraceae</taxon>
        <taxon>Campylobacter</taxon>
    </lineage>
</organism>
<dbReference type="Pfam" id="PF00512">
    <property type="entry name" value="HisKA"/>
    <property type="match status" value="1"/>
</dbReference>
<dbReference type="InterPro" id="IPR036097">
    <property type="entry name" value="HisK_dim/P_sf"/>
</dbReference>
<dbReference type="Gene3D" id="3.30.565.10">
    <property type="entry name" value="Histidine kinase-like ATPase, C-terminal domain"/>
    <property type="match status" value="1"/>
</dbReference>
<keyword evidence="3" id="KW-0597">Phosphoprotein</keyword>
<keyword evidence="7" id="KW-0067">ATP-binding</keyword>
<dbReference type="SMART" id="SM00387">
    <property type="entry name" value="HATPase_c"/>
    <property type="match status" value="1"/>
</dbReference>
<dbReference type="GO" id="GO:0000156">
    <property type="term" value="F:phosphorelay response regulator activity"/>
    <property type="evidence" value="ECO:0007669"/>
    <property type="project" value="TreeGrafter"/>
</dbReference>
<keyword evidence="5" id="KW-0547">Nucleotide-binding</keyword>
<dbReference type="InterPro" id="IPR050351">
    <property type="entry name" value="BphY/WalK/GraS-like"/>
</dbReference>
<dbReference type="GO" id="GO:0030295">
    <property type="term" value="F:protein kinase activator activity"/>
    <property type="evidence" value="ECO:0007669"/>
    <property type="project" value="TreeGrafter"/>
</dbReference>
<dbReference type="EC" id="2.7.13.3" evidence="2"/>
<gene>
    <name evidence="11" type="ORF">CYJ41_01450</name>
</gene>
<keyword evidence="9" id="KW-0812">Transmembrane</keyword>